<dbReference type="Pfam" id="PF02931">
    <property type="entry name" value="Neur_chan_LBD"/>
    <property type="match status" value="1"/>
</dbReference>
<evidence type="ECO:0000256" key="3">
    <source>
        <dbReference type="ARBA" id="ARBA00022475"/>
    </source>
</evidence>
<dbReference type="SUPFAM" id="SSF63712">
    <property type="entry name" value="Nicotinic receptor ligand binding domain-like"/>
    <property type="match status" value="1"/>
</dbReference>
<dbReference type="AlphaFoldDB" id="A0A813ZC80"/>
<evidence type="ECO:0000256" key="5">
    <source>
        <dbReference type="ARBA" id="ARBA00022729"/>
    </source>
</evidence>
<comment type="caution">
    <text evidence="23">The sequence shown here is derived from an EMBL/GenBank/DDBJ whole genome shotgun (WGS) entry which is preliminary data.</text>
</comment>
<dbReference type="InterPro" id="IPR006028">
    <property type="entry name" value="GABAA/Glycine_rcpt"/>
</dbReference>
<feature type="transmembrane region" description="Helical" evidence="20">
    <location>
        <begin position="215"/>
        <end position="239"/>
    </location>
</feature>
<dbReference type="InterPro" id="IPR038050">
    <property type="entry name" value="Neuro_actylchol_rec"/>
</dbReference>
<dbReference type="GO" id="GO:0045211">
    <property type="term" value="C:postsynaptic membrane"/>
    <property type="evidence" value="ECO:0007669"/>
    <property type="project" value="UniProtKB-SubCell"/>
</dbReference>
<dbReference type="PANTHER" id="PTHR18945">
    <property type="entry name" value="NEUROTRANSMITTER GATED ION CHANNEL"/>
    <property type="match status" value="1"/>
</dbReference>
<proteinExistence type="inferred from homology"/>
<evidence type="ECO:0000256" key="13">
    <source>
        <dbReference type="ARBA" id="ARBA00023180"/>
    </source>
</evidence>
<dbReference type="InterPro" id="IPR036719">
    <property type="entry name" value="Neuro-gated_channel_TM_sf"/>
</dbReference>
<evidence type="ECO:0000256" key="18">
    <source>
        <dbReference type="ARBA" id="ARBA00034104"/>
    </source>
</evidence>
<keyword evidence="16" id="KW-1071">Ligand-gated ion channel</keyword>
<dbReference type="CDD" id="cd19049">
    <property type="entry name" value="LGIC_TM_anion"/>
    <property type="match status" value="1"/>
</dbReference>
<evidence type="ECO:0000256" key="6">
    <source>
        <dbReference type="ARBA" id="ARBA00022989"/>
    </source>
</evidence>
<evidence type="ECO:0000313" key="24">
    <source>
        <dbReference type="Proteomes" id="UP000663828"/>
    </source>
</evidence>
<keyword evidence="5" id="KW-0732">Signal</keyword>
<dbReference type="Proteomes" id="UP000663828">
    <property type="component" value="Unassembled WGS sequence"/>
</dbReference>
<dbReference type="InterPro" id="IPR006201">
    <property type="entry name" value="Neur_channel"/>
</dbReference>
<evidence type="ECO:0000256" key="11">
    <source>
        <dbReference type="ARBA" id="ARBA00023170"/>
    </source>
</evidence>
<keyword evidence="4 20" id="KW-0812">Transmembrane</keyword>
<feature type="domain" description="Neurotransmitter-gated ion-channel ligand-binding" evidence="21">
    <location>
        <begin position="13"/>
        <end position="214"/>
    </location>
</feature>
<dbReference type="NCBIfam" id="TIGR00860">
    <property type="entry name" value="LIC"/>
    <property type="match status" value="1"/>
</dbReference>
<dbReference type="PRINTS" id="PR00253">
    <property type="entry name" value="GABAARECEPTR"/>
</dbReference>
<dbReference type="Gene3D" id="2.70.170.10">
    <property type="entry name" value="Neurotransmitter-gated ion-channel ligand-binding domain"/>
    <property type="match status" value="1"/>
</dbReference>
<evidence type="ECO:0000256" key="7">
    <source>
        <dbReference type="ARBA" id="ARBA00023018"/>
    </source>
</evidence>
<dbReference type="GO" id="GO:0005230">
    <property type="term" value="F:extracellular ligand-gated monoatomic ion channel activity"/>
    <property type="evidence" value="ECO:0007669"/>
    <property type="project" value="InterPro"/>
</dbReference>
<evidence type="ECO:0000313" key="23">
    <source>
        <dbReference type="EMBL" id="CAF0897331.1"/>
    </source>
</evidence>
<evidence type="ECO:0000256" key="20">
    <source>
        <dbReference type="RuleBase" id="RU000687"/>
    </source>
</evidence>
<comment type="similarity">
    <text evidence="1">Belongs to the ligand-gated ion channel (TC 1.A.9) family. Gamma-aminobutyric acid receptor (TC 1.A.9.5) subfamily.</text>
</comment>
<keyword evidence="10" id="KW-1015">Disulfide bond</keyword>
<evidence type="ECO:0000256" key="17">
    <source>
        <dbReference type="ARBA" id="ARBA00023303"/>
    </source>
</evidence>
<evidence type="ECO:0000256" key="1">
    <source>
        <dbReference type="ARBA" id="ARBA00010180"/>
    </source>
</evidence>
<feature type="transmembrane region" description="Helical" evidence="20">
    <location>
        <begin position="280"/>
        <end position="303"/>
    </location>
</feature>
<evidence type="ECO:0000256" key="4">
    <source>
        <dbReference type="ARBA" id="ARBA00022692"/>
    </source>
</evidence>
<keyword evidence="3" id="KW-1003">Cell membrane</keyword>
<keyword evidence="12" id="KW-0869">Chloride channel</keyword>
<feature type="transmembrane region" description="Helical" evidence="20">
    <location>
        <begin position="515"/>
        <end position="541"/>
    </location>
</feature>
<keyword evidence="14" id="KW-0868">Chloride</keyword>
<dbReference type="EMBL" id="CAJNOR010000380">
    <property type="protein sequence ID" value="CAF0897331.1"/>
    <property type="molecule type" value="Genomic_DNA"/>
</dbReference>
<reference evidence="23" key="1">
    <citation type="submission" date="2021-02" db="EMBL/GenBank/DDBJ databases">
        <authorList>
            <person name="Nowell W R."/>
        </authorList>
    </citation>
    <scope>NUCLEOTIDE SEQUENCE</scope>
</reference>
<name>A0A813ZC80_ADIRI</name>
<dbReference type="Pfam" id="PF02932">
    <property type="entry name" value="Neur_chan_memb"/>
    <property type="match status" value="1"/>
</dbReference>
<keyword evidence="17 20" id="KW-0407">Ion channel</keyword>
<evidence type="ECO:0000256" key="2">
    <source>
        <dbReference type="ARBA" id="ARBA00022448"/>
    </source>
</evidence>
<dbReference type="InterPro" id="IPR006029">
    <property type="entry name" value="Neurotrans-gated_channel_TM"/>
</dbReference>
<sequence length="572" mass="65818">MTPSRLKDATVAINDLLKEYDIRLRPSFGGEPLSLDIEIRLASFDSISEVNMDYTLTLYLNQYWRDDRLVFGNTSEEITLTGEIIDKFWLPDTFFPNDKSAYLHDVTEKNKMIRINGNGDILYGMRFTSTLACMMDLRRYPLDRQNCTVEVESYGYTQADVIMRWKSGRSSILDLDKVQLPQFTILGYDTISYSIYLATGTYQRLSLSFVLQRNIGYFLFQTYLPSILIVVLSWVSFWINHEATSARVALGITTVLTMTTISTGVRSSLPRISYVKAIDIYLVTCFVFVFSALLEYAAVNYLYWGSRAKRRKAANEIAKMQKEAQDGYELEEIAINRASPIIGLRTNPSENHRRRRRRTPSTTRDEHCHISLLRHNDTCSVRHCHQGQFYPPLFHLTQLIPQLINHSHCLRDFQCLHSLHTPEHCNQCYISSSLMVHNHSFQSEGLPMSTCFHLCQYDPSCGTLCLNEQTTVALSCYNCQSPRSHISCYCIQANPLALDSSIVVKSSKKRWMEKLGLPAAGYLFLLILSVIPLFIVVKLIYQQLDRYQNGSIDRRTHIHMNRKLFRRPSAAV</sequence>
<dbReference type="InterPro" id="IPR036734">
    <property type="entry name" value="Neur_chan_lig-bd_sf"/>
</dbReference>
<evidence type="ECO:0000256" key="10">
    <source>
        <dbReference type="ARBA" id="ARBA00023157"/>
    </source>
</evidence>
<keyword evidence="2 20" id="KW-0813">Transport</keyword>
<dbReference type="Gene3D" id="1.20.58.390">
    <property type="entry name" value="Neurotransmitter-gated ion-channel transmembrane domain"/>
    <property type="match status" value="1"/>
</dbReference>
<keyword evidence="15" id="KW-0628">Postsynaptic cell membrane</keyword>
<dbReference type="InterPro" id="IPR006202">
    <property type="entry name" value="Neur_chan_lig-bd"/>
</dbReference>
<evidence type="ECO:0000256" key="14">
    <source>
        <dbReference type="ARBA" id="ARBA00023214"/>
    </source>
</evidence>
<keyword evidence="6 20" id="KW-1133">Transmembrane helix</keyword>
<keyword evidence="7" id="KW-0770">Synapse</keyword>
<gene>
    <name evidence="23" type="ORF">XAT740_LOCUS7833</name>
</gene>
<dbReference type="SUPFAM" id="SSF90112">
    <property type="entry name" value="Neurotransmitter-gated ion-channel transmembrane pore"/>
    <property type="match status" value="1"/>
</dbReference>
<keyword evidence="24" id="KW-1185">Reference proteome</keyword>
<evidence type="ECO:0000256" key="9">
    <source>
        <dbReference type="ARBA" id="ARBA00023136"/>
    </source>
</evidence>
<dbReference type="FunFam" id="1.20.58.390:FF:000040">
    <property type="entry name" value="Gamma-aminobutyric acid receptor subunit beta-like"/>
    <property type="match status" value="1"/>
</dbReference>
<accession>A0A813ZC80</accession>
<evidence type="ECO:0000256" key="15">
    <source>
        <dbReference type="ARBA" id="ARBA00023257"/>
    </source>
</evidence>
<dbReference type="GO" id="GO:0004888">
    <property type="term" value="F:transmembrane signaling receptor activity"/>
    <property type="evidence" value="ECO:0007669"/>
    <property type="project" value="InterPro"/>
</dbReference>
<keyword evidence="13" id="KW-0325">Glycoprotein</keyword>
<organism evidence="23 24">
    <name type="scientific">Adineta ricciae</name>
    <name type="common">Rotifer</name>
    <dbReference type="NCBI Taxonomy" id="249248"/>
    <lineage>
        <taxon>Eukaryota</taxon>
        <taxon>Metazoa</taxon>
        <taxon>Spiralia</taxon>
        <taxon>Gnathifera</taxon>
        <taxon>Rotifera</taxon>
        <taxon>Eurotatoria</taxon>
        <taxon>Bdelloidea</taxon>
        <taxon>Adinetida</taxon>
        <taxon>Adinetidae</taxon>
        <taxon>Adineta</taxon>
    </lineage>
</organism>
<dbReference type="PROSITE" id="PS00236">
    <property type="entry name" value="NEUROTR_ION_CHANNEL"/>
    <property type="match status" value="1"/>
</dbReference>
<keyword evidence="8 20" id="KW-0406">Ion transport</keyword>
<feature type="domain" description="Neurotransmitter-gated ion-channel transmembrane" evidence="22">
    <location>
        <begin position="222"/>
        <end position="383"/>
    </location>
</feature>
<evidence type="ECO:0000256" key="12">
    <source>
        <dbReference type="ARBA" id="ARBA00023173"/>
    </source>
</evidence>
<evidence type="ECO:0000256" key="8">
    <source>
        <dbReference type="ARBA" id="ARBA00023065"/>
    </source>
</evidence>
<evidence type="ECO:0000256" key="16">
    <source>
        <dbReference type="ARBA" id="ARBA00023286"/>
    </source>
</evidence>
<dbReference type="FunFam" id="2.70.170.10:FF:000021">
    <property type="entry name" value="Gamma-aminobutyric acid receptor isoform 3b"/>
    <property type="match status" value="1"/>
</dbReference>
<protein>
    <recommendedName>
        <fullName evidence="19">Gamma-aminobutyric acid receptor subunit beta</fullName>
    </recommendedName>
</protein>
<keyword evidence="11" id="KW-0675">Receptor</keyword>
<feature type="transmembrane region" description="Helical" evidence="20">
    <location>
        <begin position="246"/>
        <end position="265"/>
    </location>
</feature>
<dbReference type="GO" id="GO:0005254">
    <property type="term" value="F:chloride channel activity"/>
    <property type="evidence" value="ECO:0007669"/>
    <property type="project" value="UniProtKB-KW"/>
</dbReference>
<dbReference type="GO" id="GO:0034707">
    <property type="term" value="C:chloride channel complex"/>
    <property type="evidence" value="ECO:0007669"/>
    <property type="project" value="UniProtKB-KW"/>
</dbReference>
<keyword evidence="9 20" id="KW-0472">Membrane</keyword>
<dbReference type="InterPro" id="IPR018000">
    <property type="entry name" value="Neurotransmitter_ion_chnl_CS"/>
</dbReference>
<evidence type="ECO:0000259" key="21">
    <source>
        <dbReference type="Pfam" id="PF02931"/>
    </source>
</evidence>
<dbReference type="PRINTS" id="PR00252">
    <property type="entry name" value="NRIONCHANNEL"/>
</dbReference>
<comment type="subcellular location">
    <subcellularLocation>
        <location evidence="18">Postsynaptic cell membrane</location>
        <topology evidence="18">Multi-pass membrane protein</topology>
    </subcellularLocation>
</comment>
<evidence type="ECO:0000256" key="19">
    <source>
        <dbReference type="ARBA" id="ARBA00071250"/>
    </source>
</evidence>
<evidence type="ECO:0000259" key="22">
    <source>
        <dbReference type="Pfam" id="PF02932"/>
    </source>
</evidence>